<evidence type="ECO:0000313" key="1">
    <source>
        <dbReference type="EMBL" id="KAL2546405.1"/>
    </source>
</evidence>
<keyword evidence="2" id="KW-1185">Reference proteome</keyword>
<reference evidence="2" key="1">
    <citation type="submission" date="2024-07" db="EMBL/GenBank/DDBJ databases">
        <title>Two chromosome-level genome assemblies of Korean endemic species Abeliophyllum distichum and Forsythia ovata (Oleaceae).</title>
        <authorList>
            <person name="Jang H."/>
        </authorList>
    </citation>
    <scope>NUCLEOTIDE SEQUENCE [LARGE SCALE GENOMIC DNA]</scope>
</reference>
<gene>
    <name evidence="1" type="ORF">Fot_15638</name>
</gene>
<accession>A0ABD1W9Q4</accession>
<comment type="caution">
    <text evidence="1">The sequence shown here is derived from an EMBL/GenBank/DDBJ whole genome shotgun (WGS) entry which is preliminary data.</text>
</comment>
<proteinExistence type="predicted"/>
<dbReference type="Proteomes" id="UP001604277">
    <property type="component" value="Unassembled WGS sequence"/>
</dbReference>
<organism evidence="1 2">
    <name type="scientific">Forsythia ovata</name>
    <dbReference type="NCBI Taxonomy" id="205694"/>
    <lineage>
        <taxon>Eukaryota</taxon>
        <taxon>Viridiplantae</taxon>
        <taxon>Streptophyta</taxon>
        <taxon>Embryophyta</taxon>
        <taxon>Tracheophyta</taxon>
        <taxon>Spermatophyta</taxon>
        <taxon>Magnoliopsida</taxon>
        <taxon>eudicotyledons</taxon>
        <taxon>Gunneridae</taxon>
        <taxon>Pentapetalae</taxon>
        <taxon>asterids</taxon>
        <taxon>lamiids</taxon>
        <taxon>Lamiales</taxon>
        <taxon>Oleaceae</taxon>
        <taxon>Forsythieae</taxon>
        <taxon>Forsythia</taxon>
    </lineage>
</organism>
<dbReference type="EMBL" id="JBFOLJ010000004">
    <property type="protein sequence ID" value="KAL2546405.1"/>
    <property type="molecule type" value="Genomic_DNA"/>
</dbReference>
<sequence>MAHGNLSLTIKRRSAHVRFGGLGLGLGQLHNSIDKCRSPAPRGRSMRASAQEKPPCDNSKYFTIAWHHVSKFYLKPNNLAYEHSKPDYLDFVDSDDVHSLTWNSNVVIEEIIELETNFEPESKPIQGDQPPINIYTQDDTYYIPQQREQAWDNVDWRDFLEGDEVDVSSSWDENFIDSFVRRSGNEGLTPEVEGEGEGK</sequence>
<dbReference type="AlphaFoldDB" id="A0ABD1W9Q4"/>
<name>A0ABD1W9Q4_9LAMI</name>
<evidence type="ECO:0000313" key="2">
    <source>
        <dbReference type="Proteomes" id="UP001604277"/>
    </source>
</evidence>
<protein>
    <submittedName>
        <fullName evidence="1">Uncharacterized protein</fullName>
    </submittedName>
</protein>